<keyword evidence="8" id="KW-0456">Lyase</keyword>
<organism evidence="10 11">
    <name type="scientific">Hyphomonas adhaerens MHS-3</name>
    <dbReference type="NCBI Taxonomy" id="1280949"/>
    <lineage>
        <taxon>Bacteria</taxon>
        <taxon>Pseudomonadati</taxon>
        <taxon>Pseudomonadota</taxon>
        <taxon>Alphaproteobacteria</taxon>
        <taxon>Hyphomonadales</taxon>
        <taxon>Hyphomonadaceae</taxon>
        <taxon>Hyphomonas</taxon>
    </lineage>
</organism>
<name>A0A069E7R6_9PROT</name>
<dbReference type="InterPro" id="IPR036052">
    <property type="entry name" value="TrpB-like_PALP_sf"/>
</dbReference>
<gene>
    <name evidence="10" type="ORF">HAD_13834</name>
</gene>
<comment type="cofactor">
    <cofactor evidence="2">
        <name>pyridoxal 5'-phosphate</name>
        <dbReference type="ChEBI" id="CHEBI:597326"/>
    </cofactor>
</comment>
<dbReference type="STRING" id="1280949.HAD_13834"/>
<dbReference type="InterPro" id="IPR001926">
    <property type="entry name" value="TrpB-like_PALP"/>
</dbReference>
<dbReference type="eggNOG" id="COG1171">
    <property type="taxonomic scope" value="Bacteria"/>
</dbReference>
<evidence type="ECO:0000256" key="1">
    <source>
        <dbReference type="ARBA" id="ARBA00001913"/>
    </source>
</evidence>
<keyword evidence="11" id="KW-1185">Reference proteome</keyword>
<evidence type="ECO:0000259" key="9">
    <source>
        <dbReference type="Pfam" id="PF00291"/>
    </source>
</evidence>
<dbReference type="Gene3D" id="3.40.50.1100">
    <property type="match status" value="2"/>
</dbReference>
<dbReference type="PANTHER" id="PTHR43050:SF1">
    <property type="entry name" value="SERINE RACEMASE"/>
    <property type="match status" value="1"/>
</dbReference>
<evidence type="ECO:0000313" key="11">
    <source>
        <dbReference type="Proteomes" id="UP000027446"/>
    </source>
</evidence>
<dbReference type="GO" id="GO:0030378">
    <property type="term" value="F:serine racemase activity"/>
    <property type="evidence" value="ECO:0007669"/>
    <property type="project" value="TreeGrafter"/>
</dbReference>
<dbReference type="OrthoDB" id="9811476at2"/>
<protein>
    <submittedName>
        <fullName evidence="10">Pyridoxal-phosphate-dependent enzyme</fullName>
    </submittedName>
</protein>
<dbReference type="SUPFAM" id="SSF53686">
    <property type="entry name" value="Tryptophan synthase beta subunit-like PLP-dependent enzymes"/>
    <property type="match status" value="1"/>
</dbReference>
<dbReference type="RefSeq" id="WP_035572663.1">
    <property type="nucleotide sequence ID" value="NZ_ARYH01000002.1"/>
</dbReference>
<comment type="cofactor">
    <cofactor evidence="3">
        <name>Mn(2+)</name>
        <dbReference type="ChEBI" id="CHEBI:29035"/>
    </cofactor>
</comment>
<evidence type="ECO:0000256" key="5">
    <source>
        <dbReference type="ARBA" id="ARBA00010869"/>
    </source>
</evidence>
<dbReference type="InterPro" id="IPR000634">
    <property type="entry name" value="Ser/Thr_deHydtase_PyrdxlP-BS"/>
</dbReference>
<dbReference type="FunFam" id="3.40.50.1100:FF:000005">
    <property type="entry name" value="Threonine dehydratase catabolic"/>
    <property type="match status" value="1"/>
</dbReference>
<comment type="cofactor">
    <cofactor evidence="1">
        <name>Ca(2+)</name>
        <dbReference type="ChEBI" id="CHEBI:29108"/>
    </cofactor>
</comment>
<dbReference type="Proteomes" id="UP000027446">
    <property type="component" value="Unassembled WGS sequence"/>
</dbReference>
<dbReference type="AlphaFoldDB" id="A0A069E7R6"/>
<evidence type="ECO:0000256" key="8">
    <source>
        <dbReference type="ARBA" id="ARBA00023239"/>
    </source>
</evidence>
<dbReference type="PROSITE" id="PS00165">
    <property type="entry name" value="DEHYDRATASE_SER_THR"/>
    <property type="match status" value="1"/>
</dbReference>
<dbReference type="PANTHER" id="PTHR43050">
    <property type="entry name" value="SERINE / THREONINE RACEMASE FAMILY MEMBER"/>
    <property type="match status" value="1"/>
</dbReference>
<dbReference type="GO" id="GO:0005524">
    <property type="term" value="F:ATP binding"/>
    <property type="evidence" value="ECO:0007669"/>
    <property type="project" value="TreeGrafter"/>
</dbReference>
<evidence type="ECO:0000313" key="10">
    <source>
        <dbReference type="EMBL" id="KCZ83687.1"/>
    </source>
</evidence>
<evidence type="ECO:0000256" key="2">
    <source>
        <dbReference type="ARBA" id="ARBA00001933"/>
    </source>
</evidence>
<dbReference type="GO" id="GO:0018114">
    <property type="term" value="F:threonine racemase activity"/>
    <property type="evidence" value="ECO:0007669"/>
    <property type="project" value="TreeGrafter"/>
</dbReference>
<dbReference type="GO" id="GO:0000287">
    <property type="term" value="F:magnesium ion binding"/>
    <property type="evidence" value="ECO:0007669"/>
    <property type="project" value="TreeGrafter"/>
</dbReference>
<evidence type="ECO:0000256" key="3">
    <source>
        <dbReference type="ARBA" id="ARBA00001936"/>
    </source>
</evidence>
<comment type="caution">
    <text evidence="10">The sequence shown here is derived from an EMBL/GenBank/DDBJ whole genome shotgun (WGS) entry which is preliminary data.</text>
</comment>
<evidence type="ECO:0000256" key="6">
    <source>
        <dbReference type="ARBA" id="ARBA00022842"/>
    </source>
</evidence>
<comment type="similarity">
    <text evidence="5">Belongs to the serine/threonine dehydratase family.</text>
</comment>
<feature type="domain" description="Tryptophan synthase beta chain-like PALP" evidence="9">
    <location>
        <begin position="22"/>
        <end position="314"/>
    </location>
</feature>
<keyword evidence="6" id="KW-0460">Magnesium</keyword>
<dbReference type="GO" id="GO:0003941">
    <property type="term" value="F:L-serine ammonia-lyase activity"/>
    <property type="evidence" value="ECO:0007669"/>
    <property type="project" value="TreeGrafter"/>
</dbReference>
<sequence length="329" mass="34095">MTSDSLPTHSDVAAAAQRLNGLVRKTPVLRHDALDALAGARVFVKAECLQETGSFKIRGATNRLLQIPEDRRAAGVVAFSSGNHAQGVARAARLLGMPALIVMPSDAPAVKVEGVEADGGEVHLYDRDTENREEIASRIAAERGAVLVPSFEDPHIISGQGTAGLEFVAQMEEAGGKLDHLVTPAGGGGLASGLALALEGTSPDTGIWVAEPEGHDDWTRSLKSGRIERNAPGTRSICDAILTPAPGEMTFAIGHRLFSGGLVITDAQAKEAMRVAFRYLRIVAEPGGAAALAAVLACLPEDMKGKAVGVVVSGGNVDAAEYAKILTGS</sequence>
<comment type="cofactor">
    <cofactor evidence="4">
        <name>Mg(2+)</name>
        <dbReference type="ChEBI" id="CHEBI:18420"/>
    </cofactor>
</comment>
<dbReference type="PATRIC" id="fig|1280949.3.peg.2810"/>
<dbReference type="GO" id="GO:0070179">
    <property type="term" value="P:D-serine biosynthetic process"/>
    <property type="evidence" value="ECO:0007669"/>
    <property type="project" value="TreeGrafter"/>
</dbReference>
<dbReference type="GO" id="GO:0030170">
    <property type="term" value="F:pyridoxal phosphate binding"/>
    <property type="evidence" value="ECO:0007669"/>
    <property type="project" value="InterPro"/>
</dbReference>
<evidence type="ECO:0000256" key="4">
    <source>
        <dbReference type="ARBA" id="ARBA00001946"/>
    </source>
</evidence>
<proteinExistence type="inferred from homology"/>
<dbReference type="EMBL" id="ARYH01000002">
    <property type="protein sequence ID" value="KCZ83687.1"/>
    <property type="molecule type" value="Genomic_DNA"/>
</dbReference>
<reference evidence="10 11" key="1">
    <citation type="journal article" date="2014" name="Antonie Van Leeuwenhoek">
        <title>Hyphomonas beringensis sp. nov. and Hyphomonas chukchiensis sp. nov., isolated from surface seawater of the Bering Sea and Chukchi Sea.</title>
        <authorList>
            <person name="Li C."/>
            <person name="Lai Q."/>
            <person name="Li G."/>
            <person name="Dong C."/>
            <person name="Wang J."/>
            <person name="Liao Y."/>
            <person name="Shao Z."/>
        </authorList>
    </citation>
    <scope>NUCLEOTIDE SEQUENCE [LARGE SCALE GENOMIC DNA]</scope>
    <source>
        <strain evidence="10 11">MHS-3</strain>
    </source>
</reference>
<dbReference type="Pfam" id="PF00291">
    <property type="entry name" value="PALP"/>
    <property type="match status" value="1"/>
</dbReference>
<accession>A0A069E7R6</accession>
<evidence type="ECO:0000256" key="7">
    <source>
        <dbReference type="ARBA" id="ARBA00022898"/>
    </source>
</evidence>
<dbReference type="CDD" id="cd01562">
    <property type="entry name" value="Thr-dehyd"/>
    <property type="match status" value="1"/>
</dbReference>
<keyword evidence="7" id="KW-0663">Pyridoxal phosphate</keyword>